<dbReference type="GeneID" id="97487777"/>
<comment type="similarity">
    <text evidence="2">Belongs to the FKBP-type PPIase family.</text>
</comment>
<sequence length="440" mass="44668">MTEKTPSPGGAGTAANDSSAGDPAASRPGGPIAADRESIVVPPAILAQQAGWAQPGEKPRPAGGTRTDAEDAPQIFASSVRKAEASEAGYDENPPGVGKLGVILGTVLALLLVGSGITLYMVNKDNSKDTSAAAQPDATKSAPPTPSAEPVPPIKDSAKVLPTVTGDFGKKADIQVPGDKSDGSFVVKVLSEGSGPKVDKNNWTSVDYTAKDWNTGKDIPSSYDDKGKPQIFQAGTDALIPALDQAVIGKKAGSRLLVVAPPAAGFGSQGKPDMSIGAKDDLIFVIDVRNTNAPDAVVSGTVTPPPADFPQVKDNGKKPAEITPVAGAKDPTELKTHVLIKGTGPVVEKGEKVVVQYTGALAKDGKVFDSSLSKGQAFSFAVGGGQVIQGWDQGLAGQTVGSRVELVIPASLGYGDKGQGDIPPGATLVFVVDILDAGQG</sequence>
<comment type="catalytic activity">
    <reaction evidence="1 6">
        <text>[protein]-peptidylproline (omega=180) = [protein]-peptidylproline (omega=0)</text>
        <dbReference type="Rhea" id="RHEA:16237"/>
        <dbReference type="Rhea" id="RHEA-COMP:10747"/>
        <dbReference type="Rhea" id="RHEA-COMP:10748"/>
        <dbReference type="ChEBI" id="CHEBI:83833"/>
        <dbReference type="ChEBI" id="CHEBI:83834"/>
        <dbReference type="EC" id="5.2.1.8"/>
    </reaction>
</comment>
<evidence type="ECO:0000256" key="6">
    <source>
        <dbReference type="PROSITE-ProRule" id="PRU00277"/>
    </source>
</evidence>
<evidence type="ECO:0000256" key="5">
    <source>
        <dbReference type="ARBA" id="ARBA00023235"/>
    </source>
</evidence>
<proteinExistence type="inferred from homology"/>
<comment type="caution">
    <text evidence="10">The sequence shown here is derived from an EMBL/GenBank/DDBJ whole genome shotgun (WGS) entry which is preliminary data.</text>
</comment>
<dbReference type="EC" id="5.2.1.8" evidence="3 6"/>
<feature type="region of interest" description="Disordered" evidence="7">
    <location>
        <begin position="1"/>
        <end position="77"/>
    </location>
</feature>
<evidence type="ECO:0000256" key="4">
    <source>
        <dbReference type="ARBA" id="ARBA00023110"/>
    </source>
</evidence>
<accession>A0A8H9HUQ9</accession>
<evidence type="ECO:0000259" key="9">
    <source>
        <dbReference type="PROSITE" id="PS50059"/>
    </source>
</evidence>
<evidence type="ECO:0000256" key="8">
    <source>
        <dbReference type="SAM" id="Phobius"/>
    </source>
</evidence>
<dbReference type="InterPro" id="IPR046357">
    <property type="entry name" value="PPIase_dom_sf"/>
</dbReference>
<organism evidence="10 11">
    <name type="scientific">Kitasatospora aureofaciens</name>
    <name type="common">Streptomyces aureofaciens</name>
    <dbReference type="NCBI Taxonomy" id="1894"/>
    <lineage>
        <taxon>Bacteria</taxon>
        <taxon>Bacillati</taxon>
        <taxon>Actinomycetota</taxon>
        <taxon>Actinomycetes</taxon>
        <taxon>Kitasatosporales</taxon>
        <taxon>Streptomycetaceae</taxon>
        <taxon>Kitasatospora</taxon>
    </lineage>
</organism>
<feature type="region of interest" description="Disordered" evidence="7">
    <location>
        <begin position="129"/>
        <end position="157"/>
    </location>
</feature>
<dbReference type="PANTHER" id="PTHR43811">
    <property type="entry name" value="FKBP-TYPE PEPTIDYL-PROLYL CIS-TRANS ISOMERASE FKPA"/>
    <property type="match status" value="1"/>
</dbReference>
<dbReference type="PANTHER" id="PTHR43811:SF19">
    <property type="entry name" value="39 KDA FK506-BINDING NUCLEAR PROTEIN"/>
    <property type="match status" value="1"/>
</dbReference>
<dbReference type="RefSeq" id="WP_050366882.1">
    <property type="nucleotide sequence ID" value="NZ_BMUB01000012.1"/>
</dbReference>
<evidence type="ECO:0000256" key="1">
    <source>
        <dbReference type="ARBA" id="ARBA00000971"/>
    </source>
</evidence>
<feature type="domain" description="PPIase FKBP-type" evidence="9">
    <location>
        <begin position="201"/>
        <end position="292"/>
    </location>
</feature>
<feature type="region of interest" description="Disordered" evidence="7">
    <location>
        <begin position="299"/>
        <end position="324"/>
    </location>
</feature>
<reference evidence="10" key="1">
    <citation type="journal article" date="2014" name="Int. J. Syst. Evol. Microbiol.">
        <title>Complete genome sequence of Corynebacterium casei LMG S-19264T (=DSM 44701T), isolated from a smear-ripened cheese.</title>
        <authorList>
            <consortium name="US DOE Joint Genome Institute (JGI-PGF)"/>
            <person name="Walter F."/>
            <person name="Albersmeier A."/>
            <person name="Kalinowski J."/>
            <person name="Ruckert C."/>
        </authorList>
    </citation>
    <scope>NUCLEOTIDE SEQUENCE</scope>
    <source>
        <strain evidence="10">JCM 4434</strain>
    </source>
</reference>
<dbReference type="FunFam" id="3.10.50.40:FF:000006">
    <property type="entry name" value="Peptidyl-prolyl cis-trans isomerase"/>
    <property type="match status" value="1"/>
</dbReference>
<dbReference type="PROSITE" id="PS50059">
    <property type="entry name" value="FKBP_PPIASE"/>
    <property type="match status" value="2"/>
</dbReference>
<keyword evidence="8" id="KW-0812">Transmembrane</keyword>
<evidence type="ECO:0000313" key="11">
    <source>
        <dbReference type="Proteomes" id="UP000610124"/>
    </source>
</evidence>
<dbReference type="Pfam" id="PF00254">
    <property type="entry name" value="FKBP_C"/>
    <property type="match status" value="2"/>
</dbReference>
<dbReference type="EMBL" id="BMUB01000012">
    <property type="protein sequence ID" value="GGU89268.1"/>
    <property type="molecule type" value="Genomic_DNA"/>
</dbReference>
<feature type="domain" description="PPIase FKBP-type" evidence="9">
    <location>
        <begin position="350"/>
        <end position="438"/>
    </location>
</feature>
<protein>
    <recommendedName>
        <fullName evidence="3 6">peptidylprolyl isomerase</fullName>
        <ecNumber evidence="3 6">5.2.1.8</ecNumber>
    </recommendedName>
</protein>
<dbReference type="Gene3D" id="3.10.50.40">
    <property type="match status" value="2"/>
</dbReference>
<keyword evidence="8" id="KW-0472">Membrane</keyword>
<feature type="transmembrane region" description="Helical" evidence="8">
    <location>
        <begin position="100"/>
        <end position="122"/>
    </location>
</feature>
<dbReference type="SUPFAM" id="SSF54534">
    <property type="entry name" value="FKBP-like"/>
    <property type="match status" value="2"/>
</dbReference>
<dbReference type="AlphaFoldDB" id="A0A8H9HUQ9"/>
<evidence type="ECO:0000256" key="2">
    <source>
        <dbReference type="ARBA" id="ARBA00006577"/>
    </source>
</evidence>
<evidence type="ECO:0000256" key="3">
    <source>
        <dbReference type="ARBA" id="ARBA00013194"/>
    </source>
</evidence>
<dbReference type="GO" id="GO:0003755">
    <property type="term" value="F:peptidyl-prolyl cis-trans isomerase activity"/>
    <property type="evidence" value="ECO:0007669"/>
    <property type="project" value="UniProtKB-KW"/>
</dbReference>
<reference evidence="10" key="2">
    <citation type="submission" date="2020-09" db="EMBL/GenBank/DDBJ databases">
        <authorList>
            <person name="Sun Q."/>
            <person name="Ohkuma M."/>
        </authorList>
    </citation>
    <scope>NUCLEOTIDE SEQUENCE</scope>
    <source>
        <strain evidence="10">JCM 4434</strain>
    </source>
</reference>
<evidence type="ECO:0000313" key="10">
    <source>
        <dbReference type="EMBL" id="GGU89268.1"/>
    </source>
</evidence>
<keyword evidence="4 6" id="KW-0697">Rotamase</keyword>
<keyword evidence="5 6" id="KW-0413">Isomerase</keyword>
<dbReference type="OrthoDB" id="25996at2"/>
<gene>
    <name evidence="10" type="ORF">GCM10010502_47710</name>
</gene>
<evidence type="ECO:0000256" key="7">
    <source>
        <dbReference type="SAM" id="MobiDB-lite"/>
    </source>
</evidence>
<dbReference type="KEGG" id="kau:B6264_21085"/>
<dbReference type="InterPro" id="IPR001179">
    <property type="entry name" value="PPIase_FKBP_dom"/>
</dbReference>
<name>A0A8H9HUQ9_KITAU</name>
<keyword evidence="8" id="KW-1133">Transmembrane helix</keyword>
<dbReference type="Proteomes" id="UP000610124">
    <property type="component" value="Unassembled WGS sequence"/>
</dbReference>
<feature type="compositionally biased region" description="Pro residues" evidence="7">
    <location>
        <begin position="143"/>
        <end position="153"/>
    </location>
</feature>